<feature type="transmembrane region" description="Helical" evidence="6">
    <location>
        <begin position="61"/>
        <end position="85"/>
    </location>
</feature>
<dbReference type="PANTHER" id="PTHR31465">
    <property type="entry name" value="PROTEIN RTA1-RELATED"/>
    <property type="match status" value="1"/>
</dbReference>
<name>A0ABR3WX81_9PEZI</name>
<evidence type="ECO:0000313" key="8">
    <source>
        <dbReference type="Proteomes" id="UP001583177"/>
    </source>
</evidence>
<feature type="transmembrane region" description="Helical" evidence="6">
    <location>
        <begin position="31"/>
        <end position="49"/>
    </location>
</feature>
<protein>
    <recommendedName>
        <fullName evidence="9">Sphingoid long-chain base transporter RSB1</fullName>
    </recommendedName>
</protein>
<keyword evidence="4 6" id="KW-0472">Membrane</keyword>
<feature type="region of interest" description="Disordered" evidence="5">
    <location>
        <begin position="268"/>
        <end position="288"/>
    </location>
</feature>
<dbReference type="EMBL" id="JAWRVE010000047">
    <property type="protein sequence ID" value="KAL1868108.1"/>
    <property type="molecule type" value="Genomic_DNA"/>
</dbReference>
<dbReference type="Pfam" id="PF04479">
    <property type="entry name" value="RTA1"/>
    <property type="match status" value="1"/>
</dbReference>
<dbReference type="PANTHER" id="PTHR31465:SF9">
    <property type="entry name" value="SPHINGOID LONG-CHAIN BASE TRANSPORTER RSB1"/>
    <property type="match status" value="1"/>
</dbReference>
<proteinExistence type="predicted"/>
<evidence type="ECO:0000256" key="3">
    <source>
        <dbReference type="ARBA" id="ARBA00022989"/>
    </source>
</evidence>
<accession>A0ABR3WX81</accession>
<dbReference type="InterPro" id="IPR007568">
    <property type="entry name" value="RTA1"/>
</dbReference>
<feature type="transmembrane region" description="Helical" evidence="6">
    <location>
        <begin position="140"/>
        <end position="164"/>
    </location>
</feature>
<evidence type="ECO:0000256" key="5">
    <source>
        <dbReference type="SAM" id="MobiDB-lite"/>
    </source>
</evidence>
<keyword evidence="2 6" id="KW-0812">Transmembrane</keyword>
<feature type="compositionally biased region" description="Basic and acidic residues" evidence="5">
    <location>
        <begin position="337"/>
        <end position="347"/>
    </location>
</feature>
<keyword evidence="3 6" id="KW-1133">Transmembrane helix</keyword>
<feature type="region of interest" description="Disordered" evidence="5">
    <location>
        <begin position="314"/>
        <end position="347"/>
    </location>
</feature>
<comment type="caution">
    <text evidence="7">The sequence shown here is derived from an EMBL/GenBank/DDBJ whole genome shotgun (WGS) entry which is preliminary data.</text>
</comment>
<evidence type="ECO:0000256" key="1">
    <source>
        <dbReference type="ARBA" id="ARBA00004141"/>
    </source>
</evidence>
<feature type="transmembrane region" description="Helical" evidence="6">
    <location>
        <begin position="225"/>
        <end position="246"/>
    </location>
</feature>
<organism evidence="7 8">
    <name type="scientific">Diaporthe australafricana</name>
    <dbReference type="NCBI Taxonomy" id="127596"/>
    <lineage>
        <taxon>Eukaryota</taxon>
        <taxon>Fungi</taxon>
        <taxon>Dikarya</taxon>
        <taxon>Ascomycota</taxon>
        <taxon>Pezizomycotina</taxon>
        <taxon>Sordariomycetes</taxon>
        <taxon>Sordariomycetidae</taxon>
        <taxon>Diaporthales</taxon>
        <taxon>Diaporthaceae</taxon>
        <taxon>Diaporthe</taxon>
    </lineage>
</organism>
<feature type="transmembrane region" description="Helical" evidence="6">
    <location>
        <begin position="184"/>
        <end position="204"/>
    </location>
</feature>
<evidence type="ECO:0000313" key="7">
    <source>
        <dbReference type="EMBL" id="KAL1868108.1"/>
    </source>
</evidence>
<feature type="transmembrane region" description="Helical" evidence="6">
    <location>
        <begin position="105"/>
        <end position="128"/>
    </location>
</feature>
<reference evidence="7 8" key="1">
    <citation type="journal article" date="2024" name="IMA Fungus">
        <title>IMA Genome - F19 : A genome assembly and annotation guide to empower mycologists, including annotated draft genome sequences of Ceratocystis pirilliformis, Diaporthe australafricana, Fusarium ophioides, Paecilomyces lecythidis, and Sporothrix stenoceras.</title>
        <authorList>
            <person name="Aylward J."/>
            <person name="Wilson A.M."/>
            <person name="Visagie C.M."/>
            <person name="Spraker J."/>
            <person name="Barnes I."/>
            <person name="Buitendag C."/>
            <person name="Ceriani C."/>
            <person name="Del Mar Angel L."/>
            <person name="du Plessis D."/>
            <person name="Fuchs T."/>
            <person name="Gasser K."/>
            <person name="Kramer D."/>
            <person name="Li W."/>
            <person name="Munsamy K."/>
            <person name="Piso A."/>
            <person name="Price J.L."/>
            <person name="Sonnekus B."/>
            <person name="Thomas C."/>
            <person name="van der Nest A."/>
            <person name="van Dijk A."/>
            <person name="van Heerden A."/>
            <person name="van Vuuren N."/>
            <person name="Yilmaz N."/>
            <person name="Duong T.A."/>
            <person name="van der Merwe N.A."/>
            <person name="Wingfield M.J."/>
            <person name="Wingfield B.D."/>
        </authorList>
    </citation>
    <scope>NUCLEOTIDE SEQUENCE [LARGE SCALE GENOMIC DNA]</scope>
    <source>
        <strain evidence="7 8">CMW 18300</strain>
    </source>
</reference>
<evidence type="ECO:0000256" key="6">
    <source>
        <dbReference type="SAM" id="Phobius"/>
    </source>
</evidence>
<keyword evidence="8" id="KW-1185">Reference proteome</keyword>
<evidence type="ECO:0000256" key="2">
    <source>
        <dbReference type="ARBA" id="ARBA00022692"/>
    </source>
</evidence>
<comment type="subcellular location">
    <subcellularLocation>
        <location evidence="1">Membrane</location>
        <topology evidence="1">Multi-pass membrane protein</topology>
    </subcellularLocation>
</comment>
<dbReference type="Proteomes" id="UP001583177">
    <property type="component" value="Unassembled WGS sequence"/>
</dbReference>
<evidence type="ECO:0008006" key="9">
    <source>
        <dbReference type="Google" id="ProtNLM"/>
    </source>
</evidence>
<sequence length="347" mass="37641">MASSSAGECTLAFATLVPINLWVGARYRTTVYSLSMSAGLLLEVMGYVGKILLRNDLASKTYFALSLLGTAMGPTLMTAAIYTILPHILAIYGSDLGSTLEPVWLSSFFFAFDGFTLAFQAIGCVFAAQGYNAVEIQQGVNVLIAGLALQIISLVGFFGLYFWFMSRIFRNREGLDPRFSSVYLSARFKTALLCVQLALALILARTVARVVQLSGGLASAPSQSHIYSLVLDGALVLAAAIIMALFPPGPAFGLRALREPPLLPQKAGTSANDGQFGPAAIRNTSEHPCPGTFRATAGFNFKSTIWKRINRGVGSDGRARKRGVQDRRIRRLRRARRKDEDEKLAEE</sequence>
<evidence type="ECO:0000256" key="4">
    <source>
        <dbReference type="ARBA" id="ARBA00023136"/>
    </source>
</evidence>
<gene>
    <name evidence="7" type="ORF">Daus18300_006090</name>
</gene>